<evidence type="ECO:0000259" key="8">
    <source>
        <dbReference type="Pfam" id="PF02706"/>
    </source>
</evidence>
<keyword evidence="3 7" id="KW-0812">Transmembrane</keyword>
<evidence type="ECO:0000256" key="4">
    <source>
        <dbReference type="ARBA" id="ARBA00022989"/>
    </source>
</evidence>
<accession>A0A1F7RIX6</accession>
<keyword evidence="4 7" id="KW-1133">Transmembrane helix</keyword>
<feature type="domain" description="Tyrosine-protein kinase G-rich" evidence="9">
    <location>
        <begin position="317"/>
        <end position="386"/>
    </location>
</feature>
<keyword evidence="2" id="KW-1003">Cell membrane</keyword>
<sequence length="386" mass="44072">MDREETKDFEEEINILDYLRVLKKRKKLIFYLFFFSVIFTSIISLFMTKIYKAEATLMSIEPTRGVSSSLMSAAESLPFLSGLGSRFSGSSATKLSNVLESRTLTENVARSLNLDKIFFIKNWDSEKKKWKKNPPPSMEKIVKRLRGMVSTLLDTKKGLLIVSVKYKDPKLAAKIANEYLSALQEFINKNTMTLAKKNRISLENQLRKTREELLRTEDLLATFQQKKQIVALDKQTESVIKTSADLKARLVAKKVELGTIKNYATDSNPDVIKLKDEIAEVEKQVSIIDIGQNDGKPRKNGDRIFLPITETPDVGLNYIRLKREVMVQEKVYELLSQQYEIAKIEEAKDSMDFVVIDKAVPSEQRIKPKRKQNVMIAGITSIFIGV</sequence>
<dbReference type="EMBL" id="MGDB01000077">
    <property type="protein sequence ID" value="OGL41118.1"/>
    <property type="molecule type" value="Genomic_DNA"/>
</dbReference>
<reference evidence="10 11" key="1">
    <citation type="journal article" date="2016" name="Nat. Commun.">
        <title>Thousands of microbial genomes shed light on interconnected biogeochemical processes in an aquifer system.</title>
        <authorList>
            <person name="Anantharaman K."/>
            <person name="Brown C.T."/>
            <person name="Hug L.A."/>
            <person name="Sharon I."/>
            <person name="Castelle C.J."/>
            <person name="Probst A.J."/>
            <person name="Thomas B.C."/>
            <person name="Singh A."/>
            <person name="Wilkins M.J."/>
            <person name="Karaoz U."/>
            <person name="Brodie E.L."/>
            <person name="Williams K.H."/>
            <person name="Hubbard S.S."/>
            <person name="Banfield J.F."/>
        </authorList>
    </citation>
    <scope>NUCLEOTIDE SEQUENCE [LARGE SCALE GENOMIC DNA]</scope>
</reference>
<feature type="coiled-coil region" evidence="6">
    <location>
        <begin position="192"/>
        <end position="226"/>
    </location>
</feature>
<dbReference type="GO" id="GO:0005886">
    <property type="term" value="C:plasma membrane"/>
    <property type="evidence" value="ECO:0007669"/>
    <property type="project" value="UniProtKB-SubCell"/>
</dbReference>
<comment type="caution">
    <text evidence="10">The sequence shown here is derived from an EMBL/GenBank/DDBJ whole genome shotgun (WGS) entry which is preliminary data.</text>
</comment>
<evidence type="ECO:0000256" key="3">
    <source>
        <dbReference type="ARBA" id="ARBA00022692"/>
    </source>
</evidence>
<dbReference type="GO" id="GO:0004713">
    <property type="term" value="F:protein tyrosine kinase activity"/>
    <property type="evidence" value="ECO:0007669"/>
    <property type="project" value="TreeGrafter"/>
</dbReference>
<evidence type="ECO:0000256" key="7">
    <source>
        <dbReference type="SAM" id="Phobius"/>
    </source>
</evidence>
<evidence type="ECO:0000313" key="10">
    <source>
        <dbReference type="EMBL" id="OGL41118.1"/>
    </source>
</evidence>
<evidence type="ECO:0000256" key="2">
    <source>
        <dbReference type="ARBA" id="ARBA00022475"/>
    </source>
</evidence>
<dbReference type="InterPro" id="IPR032807">
    <property type="entry name" value="GNVR"/>
</dbReference>
<feature type="transmembrane region" description="Helical" evidence="7">
    <location>
        <begin position="28"/>
        <end position="47"/>
    </location>
</feature>
<evidence type="ECO:0000256" key="1">
    <source>
        <dbReference type="ARBA" id="ARBA00004651"/>
    </source>
</evidence>
<keyword evidence="5 7" id="KW-0472">Membrane</keyword>
<dbReference type="Pfam" id="PF13807">
    <property type="entry name" value="GNVR"/>
    <property type="match status" value="1"/>
</dbReference>
<dbReference type="Pfam" id="PF02706">
    <property type="entry name" value="Wzz"/>
    <property type="match status" value="1"/>
</dbReference>
<gene>
    <name evidence="10" type="ORF">A2042_05640</name>
</gene>
<protein>
    <recommendedName>
        <fullName evidence="12">Polysaccharide chain length determinant N-terminal domain-containing protein</fullName>
    </recommendedName>
</protein>
<proteinExistence type="predicted"/>
<evidence type="ECO:0000256" key="6">
    <source>
        <dbReference type="SAM" id="Coils"/>
    </source>
</evidence>
<name>A0A1F7RIX6_9BACT</name>
<dbReference type="AlphaFoldDB" id="A0A1F7RIX6"/>
<dbReference type="PANTHER" id="PTHR32309">
    <property type="entry name" value="TYROSINE-PROTEIN KINASE"/>
    <property type="match status" value="1"/>
</dbReference>
<comment type="subcellular location">
    <subcellularLocation>
        <location evidence="1">Cell membrane</location>
        <topology evidence="1">Multi-pass membrane protein</topology>
    </subcellularLocation>
</comment>
<feature type="domain" description="Polysaccharide chain length determinant N-terminal" evidence="8">
    <location>
        <begin position="11"/>
        <end position="111"/>
    </location>
</feature>
<feature type="non-terminal residue" evidence="10">
    <location>
        <position position="386"/>
    </location>
</feature>
<evidence type="ECO:0000313" key="11">
    <source>
        <dbReference type="Proteomes" id="UP000178526"/>
    </source>
</evidence>
<evidence type="ECO:0008006" key="12">
    <source>
        <dbReference type="Google" id="ProtNLM"/>
    </source>
</evidence>
<dbReference type="InterPro" id="IPR003856">
    <property type="entry name" value="LPS_length_determ_N"/>
</dbReference>
<keyword evidence="6" id="KW-0175">Coiled coil</keyword>
<evidence type="ECO:0000256" key="5">
    <source>
        <dbReference type="ARBA" id="ARBA00023136"/>
    </source>
</evidence>
<evidence type="ECO:0000259" key="9">
    <source>
        <dbReference type="Pfam" id="PF13807"/>
    </source>
</evidence>
<dbReference type="Proteomes" id="UP000178526">
    <property type="component" value="Unassembled WGS sequence"/>
</dbReference>
<dbReference type="PANTHER" id="PTHR32309:SF13">
    <property type="entry name" value="FERRIC ENTEROBACTIN TRANSPORT PROTEIN FEPE"/>
    <property type="match status" value="1"/>
</dbReference>
<organism evidence="10 11">
    <name type="scientific">Candidatus Schekmanbacteria bacterium GWA2_38_11</name>
    <dbReference type="NCBI Taxonomy" id="1817876"/>
    <lineage>
        <taxon>Bacteria</taxon>
        <taxon>Candidatus Schekmaniibacteriota</taxon>
    </lineage>
</organism>
<dbReference type="InterPro" id="IPR050445">
    <property type="entry name" value="Bact_polysacc_biosynth/exp"/>
</dbReference>